<gene>
    <name evidence="2" type="ordered locus">Bcep1808_7491</name>
</gene>
<protein>
    <submittedName>
        <fullName evidence="2">Uncharacterized protein</fullName>
    </submittedName>
</protein>
<keyword evidence="2" id="KW-0614">Plasmid</keyword>
<dbReference type="AlphaFoldDB" id="A4JVR3"/>
<feature type="compositionally biased region" description="Basic and acidic residues" evidence="1">
    <location>
        <begin position="167"/>
        <end position="182"/>
    </location>
</feature>
<accession>A4JVR3</accession>
<dbReference type="HOGENOM" id="CLU_1479447_0_0_4"/>
<evidence type="ECO:0000256" key="1">
    <source>
        <dbReference type="SAM" id="MobiDB-lite"/>
    </source>
</evidence>
<proteinExistence type="predicted"/>
<sequence>MKMGTVWEYRYEYTDLDDGEVKLYPFWLTPAEAGRCHTLLENDFGRRLQHTRRERIGPPAWREAYKVEPKGIKPLPEFDSPMHAELVALYRRERDPDVRRVILEVVRARRVMGEIEDLYRAIRNEYKDALVAMNVLRCLLQKERWRVGGDFGSGSAVESKRRAAVGADREGGGPDDTAKGDE</sequence>
<geneLocation type="plasmid" evidence="2 3">
    <name>pBVIE03</name>
</geneLocation>
<dbReference type="Proteomes" id="UP000002287">
    <property type="component" value="Plasmid pBVIE03"/>
</dbReference>
<dbReference type="EMBL" id="CP000619">
    <property type="protein sequence ID" value="ABO60366.1"/>
    <property type="molecule type" value="Genomic_DNA"/>
</dbReference>
<feature type="region of interest" description="Disordered" evidence="1">
    <location>
        <begin position="150"/>
        <end position="182"/>
    </location>
</feature>
<organism evidence="2 3">
    <name type="scientific">Burkholderia vietnamiensis (strain G4 / LMG 22486)</name>
    <name type="common">Burkholderia cepacia (strain R1808)</name>
    <dbReference type="NCBI Taxonomy" id="269482"/>
    <lineage>
        <taxon>Bacteria</taxon>
        <taxon>Pseudomonadati</taxon>
        <taxon>Pseudomonadota</taxon>
        <taxon>Betaproteobacteria</taxon>
        <taxon>Burkholderiales</taxon>
        <taxon>Burkholderiaceae</taxon>
        <taxon>Burkholderia</taxon>
        <taxon>Burkholderia cepacia complex</taxon>
    </lineage>
</organism>
<reference evidence="2 3" key="1">
    <citation type="submission" date="2007-03" db="EMBL/GenBank/DDBJ databases">
        <title>Complete sequence of plasmid pBVIE03 of Burkholderia vietnamiensis G4.</title>
        <authorList>
            <consortium name="US DOE Joint Genome Institute"/>
            <person name="Copeland A."/>
            <person name="Lucas S."/>
            <person name="Lapidus A."/>
            <person name="Barry K."/>
            <person name="Detter J.C."/>
            <person name="Glavina del Rio T."/>
            <person name="Hammon N."/>
            <person name="Israni S."/>
            <person name="Dalin E."/>
            <person name="Tice H."/>
            <person name="Pitluck S."/>
            <person name="Chain P."/>
            <person name="Malfatti S."/>
            <person name="Shin M."/>
            <person name="Vergez L."/>
            <person name="Schmutz J."/>
            <person name="Larimer F."/>
            <person name="Land M."/>
            <person name="Hauser L."/>
            <person name="Kyrpides N."/>
            <person name="Tiedje J."/>
            <person name="Richardson P."/>
        </authorList>
    </citation>
    <scope>NUCLEOTIDE SEQUENCE [LARGE SCALE GENOMIC DNA]</scope>
    <source>
        <strain evidence="3">G4 / LMG 22486</strain>
        <plasmid evidence="2 3">pBVIE03</plasmid>
    </source>
</reference>
<evidence type="ECO:0000313" key="3">
    <source>
        <dbReference type="Proteomes" id="UP000002287"/>
    </source>
</evidence>
<name>A4JVR3_BURVG</name>
<evidence type="ECO:0000313" key="2">
    <source>
        <dbReference type="EMBL" id="ABO60366.1"/>
    </source>
</evidence>
<dbReference type="KEGG" id="bvi:Bcep1808_7491"/>